<dbReference type="FunFam" id="3.30.1330.40:FF:000001">
    <property type="entry name" value="L-PSP family endoribonuclease"/>
    <property type="match status" value="1"/>
</dbReference>
<dbReference type="InterPro" id="IPR006175">
    <property type="entry name" value="YjgF/YER057c/UK114"/>
</dbReference>
<dbReference type="RefSeq" id="WP_150203522.1">
    <property type="nucleotide sequence ID" value="NZ_CAUQTN010000002.1"/>
</dbReference>
<dbReference type="OrthoDB" id="9803101at2"/>
<name>A0A5P1X3L1_9LACO</name>
<dbReference type="InterPro" id="IPR035959">
    <property type="entry name" value="RutC-like_sf"/>
</dbReference>
<dbReference type="NCBIfam" id="TIGR00004">
    <property type="entry name" value="Rid family detoxifying hydrolase"/>
    <property type="match status" value="1"/>
</dbReference>
<dbReference type="EMBL" id="CP043939">
    <property type="protein sequence ID" value="QER66797.1"/>
    <property type="molecule type" value="Genomic_DNA"/>
</dbReference>
<gene>
    <name evidence="2" type="ORF">F0161_02200</name>
</gene>
<comment type="similarity">
    <text evidence="1">Belongs to the RutC family.</text>
</comment>
<proteinExistence type="inferred from homology"/>
<dbReference type="KEGG" id="lnn:F0161_02200"/>
<dbReference type="AlphaFoldDB" id="A0A5P1X3L1"/>
<sequence length="127" mass="13661">MTEVIETKNAPAALGPYSQAIKVGNTLYGSGQVGIDPETGKLVGSDIESQTKQVFDNIAAVVAHAGFTRNDIVKTVIFLDDVNQFDKVNELYADFFSNNLILPARSTVEVSKLPAGALIEIEYVVSK</sequence>
<dbReference type="PANTHER" id="PTHR11803:SF39">
    <property type="entry name" value="2-IMINOBUTANOATE_2-IMINOPROPANOATE DEAMINASE"/>
    <property type="match status" value="1"/>
</dbReference>
<dbReference type="Pfam" id="PF01042">
    <property type="entry name" value="Ribonuc_L-PSP"/>
    <property type="match status" value="1"/>
</dbReference>
<dbReference type="Gene3D" id="3.30.1330.40">
    <property type="entry name" value="RutC-like"/>
    <property type="match status" value="1"/>
</dbReference>
<dbReference type="Proteomes" id="UP000325295">
    <property type="component" value="Chromosome"/>
</dbReference>
<reference evidence="2 3" key="1">
    <citation type="submission" date="2019-09" db="EMBL/GenBank/DDBJ databases">
        <title>Complete Genome Sequence of Lactobacillus nenjiangensis SH-Y15, isolated from sauerkraut.</title>
        <authorList>
            <person name="Yang H."/>
        </authorList>
    </citation>
    <scope>NUCLEOTIDE SEQUENCE [LARGE SCALE GENOMIC DNA]</scope>
    <source>
        <strain evidence="2 3">SH-Y15</strain>
    </source>
</reference>
<protein>
    <submittedName>
        <fullName evidence="2">RidA family protein</fullName>
    </submittedName>
</protein>
<dbReference type="CDD" id="cd00448">
    <property type="entry name" value="YjgF_YER057c_UK114_family"/>
    <property type="match status" value="1"/>
</dbReference>
<dbReference type="SUPFAM" id="SSF55298">
    <property type="entry name" value="YjgF-like"/>
    <property type="match status" value="1"/>
</dbReference>
<dbReference type="GO" id="GO:0005829">
    <property type="term" value="C:cytosol"/>
    <property type="evidence" value="ECO:0007669"/>
    <property type="project" value="TreeGrafter"/>
</dbReference>
<evidence type="ECO:0000313" key="3">
    <source>
        <dbReference type="Proteomes" id="UP000325295"/>
    </source>
</evidence>
<evidence type="ECO:0000313" key="2">
    <source>
        <dbReference type="EMBL" id="QER66797.1"/>
    </source>
</evidence>
<organism evidence="2 3">
    <name type="scientific">Paucilactobacillus nenjiangensis</name>
    <dbReference type="NCBI Taxonomy" id="1296540"/>
    <lineage>
        <taxon>Bacteria</taxon>
        <taxon>Bacillati</taxon>
        <taxon>Bacillota</taxon>
        <taxon>Bacilli</taxon>
        <taxon>Lactobacillales</taxon>
        <taxon>Lactobacillaceae</taxon>
        <taxon>Paucilactobacillus</taxon>
    </lineage>
</organism>
<dbReference type="InterPro" id="IPR019897">
    <property type="entry name" value="RidA_CS"/>
</dbReference>
<dbReference type="GO" id="GO:0019239">
    <property type="term" value="F:deaminase activity"/>
    <property type="evidence" value="ECO:0007669"/>
    <property type="project" value="TreeGrafter"/>
</dbReference>
<keyword evidence="3" id="KW-1185">Reference proteome</keyword>
<dbReference type="PROSITE" id="PS01094">
    <property type="entry name" value="UPF0076"/>
    <property type="match status" value="1"/>
</dbReference>
<dbReference type="PANTHER" id="PTHR11803">
    <property type="entry name" value="2-IMINOBUTANOATE/2-IMINOPROPANOATE DEAMINASE RIDA"/>
    <property type="match status" value="1"/>
</dbReference>
<dbReference type="InterPro" id="IPR006056">
    <property type="entry name" value="RidA"/>
</dbReference>
<accession>A0A5P1X3L1</accession>
<evidence type="ECO:0000256" key="1">
    <source>
        <dbReference type="ARBA" id="ARBA00010552"/>
    </source>
</evidence>